<reference evidence="2" key="2">
    <citation type="submission" date="2015-01" db="EMBL/GenBank/DDBJ databases">
        <title>Evolutionary Origins and Diversification of the Mycorrhizal Mutualists.</title>
        <authorList>
            <consortium name="DOE Joint Genome Institute"/>
            <consortium name="Mycorrhizal Genomics Consortium"/>
            <person name="Kohler A."/>
            <person name="Kuo A."/>
            <person name="Nagy L.G."/>
            <person name="Floudas D."/>
            <person name="Copeland A."/>
            <person name="Barry K.W."/>
            <person name="Cichocki N."/>
            <person name="Veneault-Fourrey C."/>
            <person name="LaButti K."/>
            <person name="Lindquist E.A."/>
            <person name="Lipzen A."/>
            <person name="Lundell T."/>
            <person name="Morin E."/>
            <person name="Murat C."/>
            <person name="Riley R."/>
            <person name="Ohm R."/>
            <person name="Sun H."/>
            <person name="Tunlid A."/>
            <person name="Henrissat B."/>
            <person name="Grigoriev I.V."/>
            <person name="Hibbett D.S."/>
            <person name="Martin F."/>
        </authorList>
    </citation>
    <scope>NUCLEOTIDE SEQUENCE [LARGE SCALE GENOMIC DNA]</scope>
    <source>
        <strain evidence="2">441</strain>
    </source>
</reference>
<protein>
    <recommendedName>
        <fullName evidence="3">G domain-containing protein</fullName>
    </recommendedName>
</protein>
<dbReference type="Proteomes" id="UP000054018">
    <property type="component" value="Unassembled WGS sequence"/>
</dbReference>
<dbReference type="AlphaFoldDB" id="A0A0C9ZEV2"/>
<dbReference type="STRING" id="765257.A0A0C9ZEV2"/>
<organism evidence="1 2">
    <name type="scientific">Pisolithus microcarpus 441</name>
    <dbReference type="NCBI Taxonomy" id="765257"/>
    <lineage>
        <taxon>Eukaryota</taxon>
        <taxon>Fungi</taxon>
        <taxon>Dikarya</taxon>
        <taxon>Basidiomycota</taxon>
        <taxon>Agaricomycotina</taxon>
        <taxon>Agaricomycetes</taxon>
        <taxon>Agaricomycetidae</taxon>
        <taxon>Boletales</taxon>
        <taxon>Sclerodermatineae</taxon>
        <taxon>Pisolithaceae</taxon>
        <taxon>Pisolithus</taxon>
    </lineage>
</organism>
<evidence type="ECO:0000313" key="2">
    <source>
        <dbReference type="Proteomes" id="UP000054018"/>
    </source>
</evidence>
<keyword evidence="2" id="KW-1185">Reference proteome</keyword>
<accession>A0A0C9ZEV2</accession>
<proteinExistence type="predicted"/>
<dbReference type="Gene3D" id="3.40.50.300">
    <property type="entry name" value="P-loop containing nucleotide triphosphate hydrolases"/>
    <property type="match status" value="1"/>
</dbReference>
<dbReference type="EMBL" id="KN833757">
    <property type="protein sequence ID" value="KIK20972.1"/>
    <property type="molecule type" value="Genomic_DNA"/>
</dbReference>
<reference evidence="1 2" key="1">
    <citation type="submission" date="2014-04" db="EMBL/GenBank/DDBJ databases">
        <authorList>
            <consortium name="DOE Joint Genome Institute"/>
            <person name="Kuo A."/>
            <person name="Kohler A."/>
            <person name="Costa M.D."/>
            <person name="Nagy L.G."/>
            <person name="Floudas D."/>
            <person name="Copeland A."/>
            <person name="Barry K.W."/>
            <person name="Cichocki N."/>
            <person name="Veneault-Fourrey C."/>
            <person name="LaButti K."/>
            <person name="Lindquist E.A."/>
            <person name="Lipzen A."/>
            <person name="Lundell T."/>
            <person name="Morin E."/>
            <person name="Murat C."/>
            <person name="Sun H."/>
            <person name="Tunlid A."/>
            <person name="Henrissat B."/>
            <person name="Grigoriev I.V."/>
            <person name="Hibbett D.S."/>
            <person name="Martin F."/>
            <person name="Nordberg H.P."/>
            <person name="Cantor M.N."/>
            <person name="Hua S.X."/>
        </authorList>
    </citation>
    <scope>NUCLEOTIDE SEQUENCE [LARGE SCALE GENOMIC DNA]</scope>
    <source>
        <strain evidence="1 2">441</strain>
    </source>
</reference>
<gene>
    <name evidence="1" type="ORF">PISMIDRAFT_569878</name>
</gene>
<dbReference type="OrthoDB" id="391988at2759"/>
<name>A0A0C9ZEV2_9AGAM</name>
<evidence type="ECO:0000313" key="1">
    <source>
        <dbReference type="EMBL" id="KIK20972.1"/>
    </source>
</evidence>
<dbReference type="HOGENOM" id="CLU_2009419_0_0_1"/>
<sequence>MPSCKQPLRTISLQTGAGKSSLIDRVFGTNTTGVADDRPGKARIEDGLISPQNDRFILHDSQGFEPGEGCNYDTVTSFIEARKKKPHIKDQLHAVWFCFPVPIIQYGERLLEDGAETFLKQSNEALRNSKQIASRLTPSRLIPLSSHRCCIHKI</sequence>
<evidence type="ECO:0008006" key="3">
    <source>
        <dbReference type="Google" id="ProtNLM"/>
    </source>
</evidence>
<dbReference type="InterPro" id="IPR027417">
    <property type="entry name" value="P-loop_NTPase"/>
</dbReference>